<evidence type="ECO:0000313" key="3">
    <source>
        <dbReference type="EMBL" id="KAJ8914718.1"/>
    </source>
</evidence>
<keyword evidence="4" id="KW-1185">Reference proteome</keyword>
<name>A0AAV8VKF6_9CUCU</name>
<evidence type="ECO:0000259" key="2">
    <source>
        <dbReference type="Pfam" id="PF13843"/>
    </source>
</evidence>
<dbReference type="InterPro" id="IPR029526">
    <property type="entry name" value="PGBD"/>
</dbReference>
<organism evidence="3 4">
    <name type="scientific">Exocentrus adspersus</name>
    <dbReference type="NCBI Taxonomy" id="1586481"/>
    <lineage>
        <taxon>Eukaryota</taxon>
        <taxon>Metazoa</taxon>
        <taxon>Ecdysozoa</taxon>
        <taxon>Arthropoda</taxon>
        <taxon>Hexapoda</taxon>
        <taxon>Insecta</taxon>
        <taxon>Pterygota</taxon>
        <taxon>Neoptera</taxon>
        <taxon>Endopterygota</taxon>
        <taxon>Coleoptera</taxon>
        <taxon>Polyphaga</taxon>
        <taxon>Cucujiformia</taxon>
        <taxon>Chrysomeloidea</taxon>
        <taxon>Cerambycidae</taxon>
        <taxon>Lamiinae</taxon>
        <taxon>Acanthocinini</taxon>
        <taxon>Exocentrus</taxon>
    </lineage>
</organism>
<feature type="compositionally biased region" description="Basic and acidic residues" evidence="1">
    <location>
        <begin position="91"/>
        <end position="102"/>
    </location>
</feature>
<dbReference type="AlphaFoldDB" id="A0AAV8VKF6"/>
<evidence type="ECO:0000313" key="4">
    <source>
        <dbReference type="Proteomes" id="UP001159042"/>
    </source>
</evidence>
<dbReference type="Proteomes" id="UP001159042">
    <property type="component" value="Unassembled WGS sequence"/>
</dbReference>
<gene>
    <name evidence="3" type="ORF">NQ315_017428</name>
</gene>
<dbReference type="EMBL" id="JANEYG010000065">
    <property type="protein sequence ID" value="KAJ8914718.1"/>
    <property type="molecule type" value="Genomic_DNA"/>
</dbReference>
<dbReference type="Pfam" id="PF13843">
    <property type="entry name" value="DDE_Tnp_1_7"/>
    <property type="match status" value="1"/>
</dbReference>
<feature type="compositionally biased region" description="Acidic residues" evidence="1">
    <location>
        <begin position="34"/>
        <end position="43"/>
    </location>
</feature>
<protein>
    <recommendedName>
        <fullName evidence="2">PiggyBac transposable element-derived protein domain-containing protein</fullName>
    </recommendedName>
</protein>
<evidence type="ECO:0000256" key="1">
    <source>
        <dbReference type="SAM" id="MobiDB-lite"/>
    </source>
</evidence>
<feature type="compositionally biased region" description="Basic and acidic residues" evidence="1">
    <location>
        <begin position="11"/>
        <end position="33"/>
    </location>
</feature>
<sequence length="472" mass="54774">MPMGRKPNMKAQDEEQRTEKENQESQQQDKEVDGNEENMDSETTEQGSGDRTNIDDIEELNRVGFLDNEDSNKIPAEDFGESEDSDTEDYVETRSVDSNTDHEITDDEDIEDEQHYNFFLGQTAKNAKTKAECWNLFFPEDILMMIVVYTNQYIDSVKSKFQRVRDCLPTDIVEIKAFLGLLYLAGVFGGGHRQLADFWVTNGLGIDIFRMAMSEKRFRFLLRCLRFDDRLTRKERRATDKLAAVRDLFTSFISSCKTHYHLGKNVTINEMLLGFRGRCGFRQYIPSKPNKYGIKIFCLSDSKLFYTPHMEIYCGQQPEGPFRQSNSSVDTVMRLSEHIFQSGRNITADNWFTSLEIVKKLENKKLSYVGTIRKNKREIPLTFVSPKGHNTEKKPEIIQFNNSTKSGVDVVDKLCGSYNVSRSIRRREYLQTLGLTLLEDQLKRRADLIKLPRDIKIMLNKKYKESETQQDI</sequence>
<feature type="compositionally biased region" description="Acidic residues" evidence="1">
    <location>
        <begin position="78"/>
        <end position="90"/>
    </location>
</feature>
<dbReference type="PANTHER" id="PTHR46599:SF3">
    <property type="entry name" value="PIGGYBAC TRANSPOSABLE ELEMENT-DERIVED PROTEIN 4"/>
    <property type="match status" value="1"/>
</dbReference>
<accession>A0AAV8VKF6</accession>
<feature type="region of interest" description="Disordered" evidence="1">
    <location>
        <begin position="1"/>
        <end position="102"/>
    </location>
</feature>
<comment type="caution">
    <text evidence="3">The sequence shown here is derived from an EMBL/GenBank/DDBJ whole genome shotgun (WGS) entry which is preliminary data.</text>
</comment>
<proteinExistence type="predicted"/>
<reference evidence="3 4" key="1">
    <citation type="journal article" date="2023" name="Insect Mol. Biol.">
        <title>Genome sequencing provides insights into the evolution of gene families encoding plant cell wall-degrading enzymes in longhorned beetles.</title>
        <authorList>
            <person name="Shin N.R."/>
            <person name="Okamura Y."/>
            <person name="Kirsch R."/>
            <person name="Pauchet Y."/>
        </authorList>
    </citation>
    <scope>NUCLEOTIDE SEQUENCE [LARGE SCALE GENOMIC DNA]</scope>
    <source>
        <strain evidence="3">EAD_L_NR</strain>
    </source>
</reference>
<dbReference type="PANTHER" id="PTHR46599">
    <property type="entry name" value="PIGGYBAC TRANSPOSABLE ELEMENT-DERIVED PROTEIN 4"/>
    <property type="match status" value="1"/>
</dbReference>
<feature type="domain" description="PiggyBac transposable element-derived protein" evidence="2">
    <location>
        <begin position="131"/>
        <end position="381"/>
    </location>
</feature>